<dbReference type="InterPro" id="IPR050469">
    <property type="entry name" value="Diguanylate_Cyclase"/>
</dbReference>
<accession>A0ABU8DZB0</accession>
<keyword evidence="4" id="KW-1185">Reference proteome</keyword>
<dbReference type="Pfam" id="PF00990">
    <property type="entry name" value="GGDEF"/>
    <property type="match status" value="1"/>
</dbReference>
<organism evidence="3 4">
    <name type="scientific">Klenkia sesuvii</name>
    <dbReference type="NCBI Taxonomy" id="3103137"/>
    <lineage>
        <taxon>Bacteria</taxon>
        <taxon>Bacillati</taxon>
        <taxon>Actinomycetota</taxon>
        <taxon>Actinomycetes</taxon>
        <taxon>Geodermatophilales</taxon>
        <taxon>Geodermatophilaceae</taxon>
        <taxon>Klenkia</taxon>
    </lineage>
</organism>
<keyword evidence="3" id="KW-0808">Transferase</keyword>
<feature type="domain" description="GGDEF" evidence="2">
    <location>
        <begin position="194"/>
        <end position="315"/>
    </location>
</feature>
<feature type="transmembrane region" description="Helical" evidence="1">
    <location>
        <begin position="139"/>
        <end position="161"/>
    </location>
</feature>
<evidence type="ECO:0000259" key="2">
    <source>
        <dbReference type="PROSITE" id="PS50887"/>
    </source>
</evidence>
<dbReference type="RefSeq" id="WP_336405500.1">
    <property type="nucleotide sequence ID" value="NZ_JBAPLU010000020.1"/>
</dbReference>
<protein>
    <submittedName>
        <fullName evidence="3">GGDEF domain-containing protein</fullName>
        <ecNumber evidence="3">2.7.7.65</ecNumber>
    </submittedName>
</protein>
<feature type="transmembrane region" description="Helical" evidence="1">
    <location>
        <begin position="94"/>
        <end position="118"/>
    </location>
</feature>
<dbReference type="InterPro" id="IPR043128">
    <property type="entry name" value="Rev_trsase/Diguanyl_cyclase"/>
</dbReference>
<dbReference type="CDD" id="cd01949">
    <property type="entry name" value="GGDEF"/>
    <property type="match status" value="1"/>
</dbReference>
<dbReference type="NCBIfam" id="TIGR00254">
    <property type="entry name" value="GGDEF"/>
    <property type="match status" value="1"/>
</dbReference>
<dbReference type="Gene3D" id="3.30.70.270">
    <property type="match status" value="1"/>
</dbReference>
<dbReference type="EC" id="2.7.7.65" evidence="3"/>
<reference evidence="3 4" key="1">
    <citation type="submission" date="2024-03" db="EMBL/GenBank/DDBJ databases">
        <title>Draft genome sequence of Klenkia sp. LSe6-5.</title>
        <authorList>
            <person name="Duangmal K."/>
            <person name="Chantavorakit T."/>
        </authorList>
    </citation>
    <scope>NUCLEOTIDE SEQUENCE [LARGE SCALE GENOMIC DNA]</scope>
    <source>
        <strain evidence="3 4">LSe6-5</strain>
    </source>
</reference>
<keyword evidence="1" id="KW-0812">Transmembrane</keyword>
<dbReference type="GO" id="GO:0052621">
    <property type="term" value="F:diguanylate cyclase activity"/>
    <property type="evidence" value="ECO:0007669"/>
    <property type="project" value="UniProtKB-EC"/>
</dbReference>
<gene>
    <name evidence="3" type="ORF">TEK04_16785</name>
</gene>
<dbReference type="InterPro" id="IPR000160">
    <property type="entry name" value="GGDEF_dom"/>
</dbReference>
<proteinExistence type="predicted"/>
<sequence>MRTPTARTSSAVMAQTMAVLWAGASVAGALVAWDLEYDLVRAVAMGVLLLVGFGGTALLVLVGPRLRRRVLGALVHTGGVCLGLAQLVPDQPQAALAVSVLLGLVVVEVSYFFPVAWVRRHMPALVLLSNVTLLLRGDVHVATVLALDAILLALGVVTARLSERALGARRDPLTGLPNRRSTDDRLQDLVAADGTFSVALLDLDHFKEVNDLAGHEAGDRVLLRVAAVPARVLPAGAVLARQGGDEFVLLLPGRSGEQAVTDVWRVCDHLAGIGLSCGVAEHRPGDTVAQTLRRADGALYAAKSAGRGRVELAAGAPA</sequence>
<comment type="caution">
    <text evidence="3">The sequence shown here is derived from an EMBL/GenBank/DDBJ whole genome shotgun (WGS) entry which is preliminary data.</text>
</comment>
<dbReference type="EMBL" id="JBAPLU010000020">
    <property type="protein sequence ID" value="MEI4273379.1"/>
    <property type="molecule type" value="Genomic_DNA"/>
</dbReference>
<dbReference type="Proteomes" id="UP001361570">
    <property type="component" value="Unassembled WGS sequence"/>
</dbReference>
<feature type="transmembrane region" description="Helical" evidence="1">
    <location>
        <begin position="70"/>
        <end position="88"/>
    </location>
</feature>
<dbReference type="PROSITE" id="PS50887">
    <property type="entry name" value="GGDEF"/>
    <property type="match status" value="1"/>
</dbReference>
<feature type="transmembrane region" description="Helical" evidence="1">
    <location>
        <begin position="39"/>
        <end position="63"/>
    </location>
</feature>
<keyword evidence="1" id="KW-1133">Transmembrane helix</keyword>
<evidence type="ECO:0000313" key="4">
    <source>
        <dbReference type="Proteomes" id="UP001361570"/>
    </source>
</evidence>
<dbReference type="InterPro" id="IPR029787">
    <property type="entry name" value="Nucleotide_cyclase"/>
</dbReference>
<keyword evidence="1" id="KW-0472">Membrane</keyword>
<dbReference type="PANTHER" id="PTHR45138">
    <property type="entry name" value="REGULATORY COMPONENTS OF SENSORY TRANSDUCTION SYSTEM"/>
    <property type="match status" value="1"/>
</dbReference>
<dbReference type="SMART" id="SM00267">
    <property type="entry name" value="GGDEF"/>
    <property type="match status" value="1"/>
</dbReference>
<keyword evidence="3" id="KW-0548">Nucleotidyltransferase</keyword>
<name>A0ABU8DZB0_9ACTN</name>
<dbReference type="SUPFAM" id="SSF55073">
    <property type="entry name" value="Nucleotide cyclase"/>
    <property type="match status" value="1"/>
</dbReference>
<evidence type="ECO:0000313" key="3">
    <source>
        <dbReference type="EMBL" id="MEI4273379.1"/>
    </source>
</evidence>
<evidence type="ECO:0000256" key="1">
    <source>
        <dbReference type="SAM" id="Phobius"/>
    </source>
</evidence>
<feature type="transmembrane region" description="Helical" evidence="1">
    <location>
        <begin position="12"/>
        <end position="33"/>
    </location>
</feature>
<dbReference type="PANTHER" id="PTHR45138:SF9">
    <property type="entry name" value="DIGUANYLATE CYCLASE DGCM-RELATED"/>
    <property type="match status" value="1"/>
</dbReference>